<reference evidence="4" key="1">
    <citation type="submission" date="2019-10" db="EMBL/GenBank/DDBJ databases">
        <authorList>
            <consortium name="DOE Joint Genome Institute"/>
            <person name="Kuo A."/>
            <person name="Miyauchi S."/>
            <person name="Kiss E."/>
            <person name="Drula E."/>
            <person name="Kohler A."/>
            <person name="Sanchez-Garcia M."/>
            <person name="Andreopoulos B."/>
            <person name="Barry K.W."/>
            <person name="Bonito G."/>
            <person name="Buee M."/>
            <person name="Carver A."/>
            <person name="Chen C."/>
            <person name="Cichocki N."/>
            <person name="Clum A."/>
            <person name="Culley D."/>
            <person name="Crous P.W."/>
            <person name="Fauchery L."/>
            <person name="Girlanda M."/>
            <person name="Hayes R."/>
            <person name="Keri Z."/>
            <person name="LaButti K."/>
            <person name="Lipzen A."/>
            <person name="Lombard V."/>
            <person name="Magnuson J."/>
            <person name="Maillard F."/>
            <person name="Morin E."/>
            <person name="Murat C."/>
            <person name="Nolan M."/>
            <person name="Ohm R."/>
            <person name="Pangilinan J."/>
            <person name="Pereira M."/>
            <person name="Perotto S."/>
            <person name="Peter M."/>
            <person name="Riley R."/>
            <person name="Sitrit Y."/>
            <person name="Stielow B."/>
            <person name="Szollosi G."/>
            <person name="Zifcakova L."/>
            <person name="Stursova M."/>
            <person name="Spatafora J.W."/>
            <person name="Tedersoo L."/>
            <person name="Vaario L.-M."/>
            <person name="Yamada A."/>
            <person name="Yan M."/>
            <person name="Wang P."/>
            <person name="Xu J."/>
            <person name="Bruns T."/>
            <person name="Baldrian P."/>
            <person name="Vilgalys R."/>
            <person name="Henrissat B."/>
            <person name="Grigoriev I.V."/>
            <person name="Hibbett D."/>
            <person name="Nagy L.G."/>
            <person name="Martin F.M."/>
        </authorList>
    </citation>
    <scope>NUCLEOTIDE SEQUENCE</scope>
    <source>
        <strain evidence="4">Prilba</strain>
    </source>
</reference>
<dbReference type="PANTHER" id="PTHR12217:SF4">
    <property type="entry name" value="EUKARYOTIC TRANSLATION INITIATION FACTOR 2D"/>
    <property type="match status" value="1"/>
</dbReference>
<reference evidence="4" key="2">
    <citation type="journal article" date="2020" name="Nat. Commun.">
        <title>Large-scale genome sequencing of mycorrhizal fungi provides insights into the early evolution of symbiotic traits.</title>
        <authorList>
            <person name="Miyauchi S."/>
            <person name="Kiss E."/>
            <person name="Kuo A."/>
            <person name="Drula E."/>
            <person name="Kohler A."/>
            <person name="Sanchez-Garcia M."/>
            <person name="Morin E."/>
            <person name="Andreopoulos B."/>
            <person name="Barry K.W."/>
            <person name="Bonito G."/>
            <person name="Buee M."/>
            <person name="Carver A."/>
            <person name="Chen C."/>
            <person name="Cichocki N."/>
            <person name="Clum A."/>
            <person name="Culley D."/>
            <person name="Crous P.W."/>
            <person name="Fauchery L."/>
            <person name="Girlanda M."/>
            <person name="Hayes R.D."/>
            <person name="Keri Z."/>
            <person name="LaButti K."/>
            <person name="Lipzen A."/>
            <person name="Lombard V."/>
            <person name="Magnuson J."/>
            <person name="Maillard F."/>
            <person name="Murat C."/>
            <person name="Nolan M."/>
            <person name="Ohm R.A."/>
            <person name="Pangilinan J."/>
            <person name="Pereira M.F."/>
            <person name="Perotto S."/>
            <person name="Peter M."/>
            <person name="Pfister S."/>
            <person name="Riley R."/>
            <person name="Sitrit Y."/>
            <person name="Stielow J.B."/>
            <person name="Szollosi G."/>
            <person name="Zifcakova L."/>
            <person name="Stursova M."/>
            <person name="Spatafora J.W."/>
            <person name="Tedersoo L."/>
            <person name="Vaario L.M."/>
            <person name="Yamada A."/>
            <person name="Yan M."/>
            <person name="Wang P."/>
            <person name="Xu J."/>
            <person name="Bruns T."/>
            <person name="Baldrian P."/>
            <person name="Vilgalys R."/>
            <person name="Dunand C."/>
            <person name="Henrissat B."/>
            <person name="Grigoriev I.V."/>
            <person name="Hibbett D."/>
            <person name="Nagy L.G."/>
            <person name="Martin F.M."/>
        </authorList>
    </citation>
    <scope>NUCLEOTIDE SEQUENCE</scope>
    <source>
        <strain evidence="4">Prilba</strain>
    </source>
</reference>
<protein>
    <recommendedName>
        <fullName evidence="3">SUI1 domain-containing protein</fullName>
    </recommendedName>
</protein>
<dbReference type="InterPro" id="IPR001950">
    <property type="entry name" value="SUI1"/>
</dbReference>
<dbReference type="Pfam" id="PF17832">
    <property type="entry name" value="Pre-PUA"/>
    <property type="match status" value="1"/>
</dbReference>
<comment type="caution">
    <text evidence="4">The sequence shown here is derived from an EMBL/GenBank/DDBJ whole genome shotgun (WGS) entry which is preliminary data.</text>
</comment>
<name>A0A9P5N6B4_9AGAM</name>
<dbReference type="AlphaFoldDB" id="A0A9P5N6B4"/>
<dbReference type="InterPro" id="IPR041366">
    <property type="entry name" value="Pre-PUA"/>
</dbReference>
<keyword evidence="1" id="KW-0963">Cytoplasm</keyword>
<dbReference type="GO" id="GO:0001731">
    <property type="term" value="P:formation of translation preinitiation complex"/>
    <property type="evidence" value="ECO:0007669"/>
    <property type="project" value="InterPro"/>
</dbReference>
<gene>
    <name evidence="4" type="ORF">DFH94DRAFT_19762</name>
</gene>
<dbReference type="PROSITE" id="PS50890">
    <property type="entry name" value="PUA"/>
    <property type="match status" value="1"/>
</dbReference>
<dbReference type="InterPro" id="IPR036885">
    <property type="entry name" value="SWIB_MDM2_dom_sf"/>
</dbReference>
<evidence type="ECO:0000313" key="5">
    <source>
        <dbReference type="Proteomes" id="UP000759537"/>
    </source>
</evidence>
<organism evidence="4 5">
    <name type="scientific">Russula ochroleuca</name>
    <dbReference type="NCBI Taxonomy" id="152965"/>
    <lineage>
        <taxon>Eukaryota</taxon>
        <taxon>Fungi</taxon>
        <taxon>Dikarya</taxon>
        <taxon>Basidiomycota</taxon>
        <taxon>Agaricomycotina</taxon>
        <taxon>Agaricomycetes</taxon>
        <taxon>Russulales</taxon>
        <taxon>Russulaceae</taxon>
        <taxon>Russula</taxon>
    </lineage>
</organism>
<dbReference type="SUPFAM" id="SSF47592">
    <property type="entry name" value="SWIB/MDM2 domain"/>
    <property type="match status" value="1"/>
</dbReference>
<evidence type="ECO:0000259" key="3">
    <source>
        <dbReference type="PROSITE" id="PS50296"/>
    </source>
</evidence>
<feature type="compositionally biased region" description="Low complexity" evidence="2">
    <location>
        <begin position="190"/>
        <end position="201"/>
    </location>
</feature>
<evidence type="ECO:0000313" key="4">
    <source>
        <dbReference type="EMBL" id="KAF8487256.1"/>
    </source>
</evidence>
<evidence type="ECO:0000256" key="2">
    <source>
        <dbReference type="SAM" id="MobiDB-lite"/>
    </source>
</evidence>
<dbReference type="NCBIfam" id="TIGR00451">
    <property type="entry name" value="unchar_dom_2"/>
    <property type="match status" value="1"/>
</dbReference>
<dbReference type="Gene3D" id="3.30.780.10">
    <property type="entry name" value="SUI1-like domain"/>
    <property type="match status" value="1"/>
</dbReference>
<dbReference type="InterPro" id="IPR039759">
    <property type="entry name" value="eIF2D_SUI1"/>
</dbReference>
<dbReference type="InterPro" id="IPR058886">
    <property type="entry name" value="SWIB_eIF2D"/>
</dbReference>
<dbReference type="Proteomes" id="UP000759537">
    <property type="component" value="Unassembled WGS sequence"/>
</dbReference>
<dbReference type="InterPro" id="IPR036877">
    <property type="entry name" value="SUI1_dom_sf"/>
</dbReference>
<sequence length="585" mass="62254">MFKKPLGDAKTSAPLRSSERRKLRARTAERFQLAPEVADNLVPDGLLSHKFTAYNGEPGVLYLSGDGDPLWFSAGKGSDELIPTVYTLWKHPTLLPVLTTPAPVIPVLIGGADLMVPGVVHVSAAAPSGTLVGVAQFVRDARGPPLAVGRMAIDADKIDHGVTKGKAVIVFHTWKDHLWAIGSKGEPPEAVAVSAAGGEATDAGDDKDAGADGDGDSGGGHEPVRDHPAEVTDGPVSRTEEKLTPEEVSARLRAALLQALQTTLADLPSAAFPMPTTTLYTVHILPARAFMRTATTPVDIKHSSFKSLSAFLRTAEKGGLLKLKDARPDVVVVAVYPTHADVVGHRLHHTVGEEDGRRRRAEEREAQQAAAAANAGKSIKVTELWKPHVGTLPLFEDLGHDTGALYTLAEVKSALLAYIEKHELVNRVEQHYLNVSADAVFSAALYGSPNAKGAVPVPEFAKREEALSALCGRMQPWYRIAIGGDEPFTKKGALRPITVATKARQGHKACTFITGFEQYHLSGDALAEALRVRCASSTTVSPVSGGSQEVMVQGKQTSAVLELLGSLGVPEKWIEVSNIVGKKKK</sequence>
<dbReference type="EMBL" id="WHVB01000001">
    <property type="protein sequence ID" value="KAF8487256.1"/>
    <property type="molecule type" value="Genomic_DNA"/>
</dbReference>
<feature type="domain" description="SUI1" evidence="3">
    <location>
        <begin position="497"/>
        <end position="568"/>
    </location>
</feature>
<dbReference type="InterPro" id="IPR004521">
    <property type="entry name" value="Uncharacterised_CHP00451"/>
</dbReference>
<keyword evidence="5" id="KW-1185">Reference proteome</keyword>
<feature type="region of interest" description="Disordered" evidence="2">
    <location>
        <begin position="190"/>
        <end position="245"/>
    </location>
</feature>
<dbReference type="InterPro" id="IPR057429">
    <property type="entry name" value="WH_eIF2D"/>
</dbReference>
<dbReference type="InterPro" id="IPR015947">
    <property type="entry name" value="PUA-like_sf"/>
</dbReference>
<dbReference type="PANTHER" id="PTHR12217">
    <property type="entry name" value="EUKARYOTIC TRANSLATION INITIATION FACTOR 2D"/>
    <property type="match status" value="1"/>
</dbReference>
<dbReference type="SUPFAM" id="SSF88697">
    <property type="entry name" value="PUA domain-like"/>
    <property type="match status" value="1"/>
</dbReference>
<dbReference type="SUPFAM" id="SSF55159">
    <property type="entry name" value="eIF1-like"/>
    <property type="match status" value="1"/>
</dbReference>
<dbReference type="Pfam" id="PF26291">
    <property type="entry name" value="SWIB_eIF2D"/>
    <property type="match status" value="1"/>
</dbReference>
<dbReference type="Pfam" id="PF25304">
    <property type="entry name" value="WHD_eIF2D"/>
    <property type="match status" value="1"/>
</dbReference>
<dbReference type="GO" id="GO:0003723">
    <property type="term" value="F:RNA binding"/>
    <property type="evidence" value="ECO:0007669"/>
    <property type="project" value="InterPro"/>
</dbReference>
<dbReference type="CDD" id="cd21156">
    <property type="entry name" value="PUA_eIF2d-like"/>
    <property type="match status" value="1"/>
</dbReference>
<dbReference type="GO" id="GO:0003743">
    <property type="term" value="F:translation initiation factor activity"/>
    <property type="evidence" value="ECO:0007669"/>
    <property type="project" value="InterPro"/>
</dbReference>
<dbReference type="Gene3D" id="3.10.400.20">
    <property type="match status" value="1"/>
</dbReference>
<feature type="region of interest" description="Disordered" evidence="2">
    <location>
        <begin position="1"/>
        <end position="21"/>
    </location>
</feature>
<dbReference type="Pfam" id="PF01253">
    <property type="entry name" value="SUI1"/>
    <property type="match status" value="1"/>
</dbReference>
<accession>A0A9P5N6B4</accession>
<dbReference type="Pfam" id="PF26292">
    <property type="entry name" value="PUA_elF2D"/>
    <property type="match status" value="1"/>
</dbReference>
<dbReference type="CDD" id="cd11608">
    <property type="entry name" value="eIF2D_C"/>
    <property type="match status" value="1"/>
</dbReference>
<proteinExistence type="predicted"/>
<dbReference type="InterPro" id="IPR039757">
    <property type="entry name" value="EIF2D"/>
</dbReference>
<evidence type="ECO:0000256" key="1">
    <source>
        <dbReference type="ARBA" id="ARBA00022490"/>
    </source>
</evidence>
<dbReference type="PROSITE" id="PS50296">
    <property type="entry name" value="SUI1"/>
    <property type="match status" value="1"/>
</dbReference>
<dbReference type="OrthoDB" id="199771at2759"/>
<dbReference type="InterPro" id="IPR048248">
    <property type="entry name" value="PUA_eIF2d-like"/>
</dbReference>